<dbReference type="InterPro" id="IPR011545">
    <property type="entry name" value="DEAD/DEAH_box_helicase_dom"/>
</dbReference>
<keyword evidence="21" id="KW-1185">Reference proteome</keyword>
<comment type="cofactor">
    <cofactor evidence="1">
        <name>Mn(2+)</name>
        <dbReference type="ChEBI" id="CHEBI:29035"/>
    </cofactor>
</comment>
<accession>A0A6A6AFR9</accession>
<dbReference type="GO" id="GO:0005737">
    <property type="term" value="C:cytoplasm"/>
    <property type="evidence" value="ECO:0007669"/>
    <property type="project" value="TreeGrafter"/>
</dbReference>
<dbReference type="InterPro" id="IPR001650">
    <property type="entry name" value="Helicase_C-like"/>
</dbReference>
<evidence type="ECO:0000256" key="14">
    <source>
        <dbReference type="ARBA" id="ARBA00025403"/>
    </source>
</evidence>
<dbReference type="PROSITE" id="PS51194">
    <property type="entry name" value="HELICASE_CTER"/>
    <property type="match status" value="1"/>
</dbReference>
<dbReference type="CDD" id="cd18034">
    <property type="entry name" value="DEXHc_dicer"/>
    <property type="match status" value="1"/>
</dbReference>
<dbReference type="PANTHER" id="PTHR14950:SF37">
    <property type="entry name" value="ENDORIBONUCLEASE DICER"/>
    <property type="match status" value="1"/>
</dbReference>
<dbReference type="SUPFAM" id="SSF54768">
    <property type="entry name" value="dsRNA-binding domain-like"/>
    <property type="match status" value="1"/>
</dbReference>
<dbReference type="GO" id="GO:0046872">
    <property type="term" value="F:metal ion binding"/>
    <property type="evidence" value="ECO:0007669"/>
    <property type="project" value="UniProtKB-KW"/>
</dbReference>
<feature type="domain" description="RNase III" evidence="16">
    <location>
        <begin position="905"/>
        <end position="1045"/>
    </location>
</feature>
<dbReference type="InterPro" id="IPR014001">
    <property type="entry name" value="Helicase_ATP-bd"/>
</dbReference>
<evidence type="ECO:0000259" key="19">
    <source>
        <dbReference type="PROSITE" id="PS51327"/>
    </source>
</evidence>
<keyword evidence="13" id="KW-0464">Manganese</keyword>
<evidence type="ECO:0000259" key="17">
    <source>
        <dbReference type="PROSITE" id="PS51192"/>
    </source>
</evidence>
<comment type="cofactor">
    <cofactor evidence="2">
        <name>Mg(2+)</name>
        <dbReference type="ChEBI" id="CHEBI:18420"/>
    </cofactor>
</comment>
<dbReference type="OrthoDB" id="416741at2759"/>
<dbReference type="Pfam" id="PF03368">
    <property type="entry name" value="Dicer_dimer"/>
    <property type="match status" value="1"/>
</dbReference>
<dbReference type="InterPro" id="IPR036389">
    <property type="entry name" value="RNase_III_sf"/>
</dbReference>
<name>A0A6A6AFR9_9PLEO</name>
<keyword evidence="12" id="KW-0051">Antiviral defense</keyword>
<protein>
    <submittedName>
        <fullName evidence="20">Dicer-like protein 2</fullName>
    </submittedName>
</protein>
<dbReference type="InterPro" id="IPR027417">
    <property type="entry name" value="P-loop_NTPase"/>
</dbReference>
<keyword evidence="10" id="KW-0460">Magnesium</keyword>
<dbReference type="Gene3D" id="3.40.50.300">
    <property type="entry name" value="P-loop containing nucleotide triphosphate hydrolases"/>
    <property type="match status" value="2"/>
</dbReference>
<keyword evidence="8" id="KW-0347">Helicase</keyword>
<dbReference type="Pfam" id="PF00636">
    <property type="entry name" value="Ribonuclease_3"/>
    <property type="match status" value="2"/>
</dbReference>
<dbReference type="Proteomes" id="UP000799771">
    <property type="component" value="Unassembled WGS sequence"/>
</dbReference>
<evidence type="ECO:0000256" key="11">
    <source>
        <dbReference type="ARBA" id="ARBA00022884"/>
    </source>
</evidence>
<dbReference type="PANTHER" id="PTHR14950">
    <property type="entry name" value="DICER-RELATED"/>
    <property type="match status" value="1"/>
</dbReference>
<evidence type="ECO:0000313" key="21">
    <source>
        <dbReference type="Proteomes" id="UP000799771"/>
    </source>
</evidence>
<dbReference type="Gene3D" id="1.10.1520.10">
    <property type="entry name" value="Ribonuclease III domain"/>
    <property type="match status" value="2"/>
</dbReference>
<evidence type="ECO:0000256" key="13">
    <source>
        <dbReference type="ARBA" id="ARBA00023211"/>
    </source>
</evidence>
<keyword evidence="11 15" id="KW-0694">RNA-binding</keyword>
<dbReference type="EMBL" id="ML977503">
    <property type="protein sequence ID" value="KAF2130749.1"/>
    <property type="molecule type" value="Genomic_DNA"/>
</dbReference>
<keyword evidence="6" id="KW-0547">Nucleotide-binding</keyword>
<dbReference type="GO" id="GO:0051607">
    <property type="term" value="P:defense response to virus"/>
    <property type="evidence" value="ECO:0007669"/>
    <property type="project" value="UniProtKB-KW"/>
</dbReference>
<evidence type="ECO:0000256" key="9">
    <source>
        <dbReference type="ARBA" id="ARBA00022840"/>
    </source>
</evidence>
<dbReference type="CDD" id="cd18802">
    <property type="entry name" value="SF2_C_dicer"/>
    <property type="match status" value="1"/>
</dbReference>
<evidence type="ECO:0000256" key="5">
    <source>
        <dbReference type="ARBA" id="ARBA00022737"/>
    </source>
</evidence>
<keyword evidence="5" id="KW-0677">Repeat</keyword>
<evidence type="ECO:0000256" key="12">
    <source>
        <dbReference type="ARBA" id="ARBA00023118"/>
    </source>
</evidence>
<evidence type="ECO:0000259" key="18">
    <source>
        <dbReference type="PROSITE" id="PS51194"/>
    </source>
</evidence>
<evidence type="ECO:0000256" key="10">
    <source>
        <dbReference type="ARBA" id="ARBA00022842"/>
    </source>
</evidence>
<dbReference type="SMART" id="SM00490">
    <property type="entry name" value="HELICc"/>
    <property type="match status" value="1"/>
</dbReference>
<evidence type="ECO:0000256" key="4">
    <source>
        <dbReference type="ARBA" id="ARBA00022723"/>
    </source>
</evidence>
<feature type="domain" description="Dicer dsRNA-binding fold" evidence="19">
    <location>
        <begin position="542"/>
        <end position="636"/>
    </location>
</feature>
<dbReference type="FunFam" id="3.40.50.300:FF:001669">
    <property type="entry name" value="Dicer-like protein 1"/>
    <property type="match status" value="1"/>
</dbReference>
<keyword evidence="3" id="KW-0930">Antiviral protein</keyword>
<organism evidence="20 21">
    <name type="scientific">Dothidotthia symphoricarpi CBS 119687</name>
    <dbReference type="NCBI Taxonomy" id="1392245"/>
    <lineage>
        <taxon>Eukaryota</taxon>
        <taxon>Fungi</taxon>
        <taxon>Dikarya</taxon>
        <taxon>Ascomycota</taxon>
        <taxon>Pezizomycotina</taxon>
        <taxon>Dothideomycetes</taxon>
        <taxon>Pleosporomycetidae</taxon>
        <taxon>Pleosporales</taxon>
        <taxon>Dothidotthiaceae</taxon>
        <taxon>Dothidotthia</taxon>
    </lineage>
</organism>
<dbReference type="PROSITE" id="PS51327">
    <property type="entry name" value="DICER_DSRBF"/>
    <property type="match status" value="1"/>
</dbReference>
<evidence type="ECO:0000256" key="3">
    <source>
        <dbReference type="ARBA" id="ARBA00022721"/>
    </source>
</evidence>
<keyword evidence="9" id="KW-0067">ATP-binding</keyword>
<dbReference type="PROSITE" id="PS51192">
    <property type="entry name" value="HELICASE_ATP_BIND_1"/>
    <property type="match status" value="1"/>
</dbReference>
<keyword evidence="7" id="KW-0378">Hydrolase</keyword>
<dbReference type="PROSITE" id="PS50142">
    <property type="entry name" value="RNASE_3_2"/>
    <property type="match status" value="2"/>
</dbReference>
<dbReference type="CDD" id="cd00593">
    <property type="entry name" value="RIBOc"/>
    <property type="match status" value="2"/>
</dbReference>
<feature type="domain" description="RNase III" evidence="16">
    <location>
        <begin position="1085"/>
        <end position="1261"/>
    </location>
</feature>
<dbReference type="FunFam" id="1.10.1520.10:FF:000032">
    <property type="entry name" value="Dicer-like protein 2"/>
    <property type="match status" value="1"/>
</dbReference>
<evidence type="ECO:0000313" key="20">
    <source>
        <dbReference type="EMBL" id="KAF2130749.1"/>
    </source>
</evidence>
<reference evidence="20" key="1">
    <citation type="journal article" date="2020" name="Stud. Mycol.">
        <title>101 Dothideomycetes genomes: a test case for predicting lifestyles and emergence of pathogens.</title>
        <authorList>
            <person name="Haridas S."/>
            <person name="Albert R."/>
            <person name="Binder M."/>
            <person name="Bloem J."/>
            <person name="Labutti K."/>
            <person name="Salamov A."/>
            <person name="Andreopoulos B."/>
            <person name="Baker S."/>
            <person name="Barry K."/>
            <person name="Bills G."/>
            <person name="Bluhm B."/>
            <person name="Cannon C."/>
            <person name="Castanera R."/>
            <person name="Culley D."/>
            <person name="Daum C."/>
            <person name="Ezra D."/>
            <person name="Gonzalez J."/>
            <person name="Henrissat B."/>
            <person name="Kuo A."/>
            <person name="Liang C."/>
            <person name="Lipzen A."/>
            <person name="Lutzoni F."/>
            <person name="Magnuson J."/>
            <person name="Mondo S."/>
            <person name="Nolan M."/>
            <person name="Ohm R."/>
            <person name="Pangilinan J."/>
            <person name="Park H.-J."/>
            <person name="Ramirez L."/>
            <person name="Alfaro M."/>
            <person name="Sun H."/>
            <person name="Tritt A."/>
            <person name="Yoshinaga Y."/>
            <person name="Zwiers L.-H."/>
            <person name="Turgeon B."/>
            <person name="Goodwin S."/>
            <person name="Spatafora J."/>
            <person name="Crous P."/>
            <person name="Grigoriev I."/>
        </authorList>
    </citation>
    <scope>NUCLEOTIDE SEQUENCE</scope>
    <source>
        <strain evidence="20">CBS 119687</strain>
    </source>
</reference>
<feature type="domain" description="Helicase C-terminal" evidence="18">
    <location>
        <begin position="348"/>
        <end position="519"/>
    </location>
</feature>
<dbReference type="GO" id="GO:0030422">
    <property type="term" value="P:siRNA processing"/>
    <property type="evidence" value="ECO:0007669"/>
    <property type="project" value="TreeGrafter"/>
</dbReference>
<dbReference type="Gene3D" id="3.30.160.380">
    <property type="entry name" value="Dicer dimerisation domain"/>
    <property type="match status" value="1"/>
</dbReference>
<evidence type="ECO:0000256" key="6">
    <source>
        <dbReference type="ARBA" id="ARBA00022741"/>
    </source>
</evidence>
<dbReference type="SUPFAM" id="SSF69065">
    <property type="entry name" value="RNase III domain-like"/>
    <property type="match status" value="2"/>
</dbReference>
<dbReference type="SMART" id="SM00535">
    <property type="entry name" value="RIBOc"/>
    <property type="match status" value="2"/>
</dbReference>
<dbReference type="GeneID" id="54405286"/>
<evidence type="ECO:0000256" key="7">
    <source>
        <dbReference type="ARBA" id="ARBA00022801"/>
    </source>
</evidence>
<dbReference type="InterPro" id="IPR038248">
    <property type="entry name" value="Dicer_dimer_sf"/>
</dbReference>
<evidence type="ECO:0000256" key="15">
    <source>
        <dbReference type="PROSITE-ProRule" id="PRU00657"/>
    </source>
</evidence>
<sequence>MVEESLKANIIVAMDTGSGKTHIAIERTRLELETCQPDKLVWFLAPTVPLCEQQYQVFKSNLPGYGVQVLSGNDGVDHWTEQSVWDAVLHNVRIVLSTHQVLLDALTHAFVKMNRLALLIFDEAHHCTLKHPAHRIMSDFYMPRIQNRSYSLPRILGLTASPIMRAKATELDLEQIERNLHATIKTPKRHRPELLRFSHQPELIRTLYPAEFSKYANSPLITAIENMFVNYDISQDPYVLSLRKQEDYKGLQDIYISRKTYCLEQLKHLVLKAKVTSDELGLSAMEWYLQQCVTQFEKMTHNSHQLLIDWSVDEKLHLLKLLLQLPFPKDTSFPRISLEYLSQKVETLINLLVVEVQDNPEFTGLIFVEQRIWVAILAEIISLHPRTKDLFRVGTFVGTSQNSKRKTNIAAFAEPRNQQTTLDDFRVGKTNLILATTVLEEGIDVSSCHLVICFESPKNLKSFVQRRGRARKQKSKYFIFVPDTGGIKSPESWQSLEEEMKRAYLDDMRQIKLAEERELEDEKGERVFEVPSTGARMTLDYALQHLYHFCNLLGSGPYQDPRPQFEIIDVEPGRFAAKVTLPVSVDPAVRYATSVGTWRTQKMARKDAAFVAYKALHTAGLVNDHLLPLRQETIDQAAEFQIPDHTPSLVQVSPPFDPWLFVAMYQADNPHVYHRTLLQVKTPGEEPLYMELLTPIALPNVGELILHWNKTTQYTVQSSWLQKAILTDEQIETMRLITRRILLSAFSGKMQEERSDFLWLLAPCDSSGQPFNIDQLSKWILFTQGCRPASEMIARGLPPKFWGLISRPGDQRMYTLHNISSDSTATSSSDMEETRLVMVRAPKRRDFLHRFEEANNINDAYTRLESFGVSECIVDNLPAPYTLFARFFPSILYRFEVHMVAQALQATLLEPLHFESKHLPIILKSLTSSATGEEGNYQRLEFLGDAILKFISTVHLMADNLTWPESFLTGKKGKIVSNGFLARAALAAGLDKFVITRRFTGAKWAPRYASDVLAQTPPSEKVLRSSKLVADVIESLIGASYSVGGFDKAFTCVQTLLPLENWTPIAAANVTLYNAAPAYIEVNSLATLETLIGHTFSKKTLLLEALTHASYIGLNTACSYERLEFLGDAVLDYIISKRLFAHSPPLTHQKMHAVRTAMVNAAFLAFRMFETTVPEETINPSTFQPETHHRALWQFLRSAHNGLNANRDTALQDHHNARAQIIAALQHDGKFPWHLLAQTDAPKFLSDIVESVIGGIYIDSHGSVEACEVFVHRLGILECLQRILDVDVDCLHPKERLGHLAVEKDVQYVPVKEKRDGQQDGAPDRVYRCQVRVGGEDVGGVVEGLKRLNAETVAAWRAVQIMEARGDVGVESSDGEEVFYDAEEGGGVGIDE</sequence>
<dbReference type="Pfam" id="PF00271">
    <property type="entry name" value="Helicase_C"/>
    <property type="match status" value="1"/>
</dbReference>
<evidence type="ECO:0000256" key="1">
    <source>
        <dbReference type="ARBA" id="ARBA00001936"/>
    </source>
</evidence>
<dbReference type="GO" id="GO:0005524">
    <property type="term" value="F:ATP binding"/>
    <property type="evidence" value="ECO:0007669"/>
    <property type="project" value="UniProtKB-KW"/>
</dbReference>
<dbReference type="PROSITE" id="PS00517">
    <property type="entry name" value="RNASE_3_1"/>
    <property type="match status" value="2"/>
</dbReference>
<dbReference type="InterPro" id="IPR000999">
    <property type="entry name" value="RNase_III_dom"/>
</dbReference>
<dbReference type="RefSeq" id="XP_033525136.1">
    <property type="nucleotide sequence ID" value="XM_033664854.1"/>
</dbReference>
<dbReference type="GO" id="GO:0004525">
    <property type="term" value="F:ribonuclease III activity"/>
    <property type="evidence" value="ECO:0007669"/>
    <property type="project" value="InterPro"/>
</dbReference>
<dbReference type="SUPFAM" id="SSF52540">
    <property type="entry name" value="P-loop containing nucleoside triphosphate hydrolases"/>
    <property type="match status" value="1"/>
</dbReference>
<evidence type="ECO:0000256" key="8">
    <source>
        <dbReference type="ARBA" id="ARBA00022806"/>
    </source>
</evidence>
<comment type="function">
    <text evidence="14">Dicer-like endonuclease involved in cleaving double-stranded RNA in the RNA interference (RNAi) pathway. Produces 21 to 25 bp dsRNAs (siRNAs) which target the selective destruction of homologous RNAs leading to sequence-specific suppression of gene expression, called post-transcriptional gene silencing (PTGS). Part of a broad host defense response against viral infection and transposons.</text>
</comment>
<dbReference type="GO" id="GO:0003723">
    <property type="term" value="F:RNA binding"/>
    <property type="evidence" value="ECO:0007669"/>
    <property type="project" value="UniProtKB-UniRule"/>
</dbReference>
<dbReference type="Pfam" id="PF00270">
    <property type="entry name" value="DEAD"/>
    <property type="match status" value="1"/>
</dbReference>
<dbReference type="GO" id="GO:0004386">
    <property type="term" value="F:helicase activity"/>
    <property type="evidence" value="ECO:0007669"/>
    <property type="project" value="UniProtKB-KW"/>
</dbReference>
<dbReference type="GO" id="GO:0005634">
    <property type="term" value="C:nucleus"/>
    <property type="evidence" value="ECO:0007669"/>
    <property type="project" value="TreeGrafter"/>
</dbReference>
<keyword evidence="4" id="KW-0479">Metal-binding</keyword>
<proteinExistence type="inferred from homology"/>
<feature type="domain" description="Helicase ATP-binding" evidence="17">
    <location>
        <begin position="1"/>
        <end position="180"/>
    </location>
</feature>
<gene>
    <name evidence="20" type="ORF">P153DRAFT_312674</name>
</gene>
<dbReference type="SMART" id="SM00487">
    <property type="entry name" value="DEXDc"/>
    <property type="match status" value="1"/>
</dbReference>
<dbReference type="InterPro" id="IPR005034">
    <property type="entry name" value="Dicer_dimerisation"/>
</dbReference>
<feature type="non-terminal residue" evidence="20">
    <location>
        <position position="1392"/>
    </location>
</feature>
<evidence type="ECO:0000256" key="2">
    <source>
        <dbReference type="ARBA" id="ARBA00001946"/>
    </source>
</evidence>
<evidence type="ECO:0000259" key="16">
    <source>
        <dbReference type="PROSITE" id="PS50142"/>
    </source>
</evidence>
<comment type="similarity">
    <text evidence="15">Belongs to the helicase family. Dicer subfamily.</text>
</comment>
<dbReference type="GO" id="GO:0050688">
    <property type="term" value="P:regulation of defense response to virus"/>
    <property type="evidence" value="ECO:0007669"/>
    <property type="project" value="UniProtKB-KW"/>
</dbReference>